<evidence type="ECO:0000256" key="8">
    <source>
        <dbReference type="ARBA" id="ARBA00022989"/>
    </source>
</evidence>
<dbReference type="GO" id="GO:0016020">
    <property type="term" value="C:membrane"/>
    <property type="evidence" value="ECO:0007669"/>
    <property type="project" value="UniProtKB-SubCell"/>
</dbReference>
<dbReference type="Proteomes" id="UP000242875">
    <property type="component" value="Unassembled WGS sequence"/>
</dbReference>
<keyword evidence="6" id="KW-0677">Repeat</keyword>
<dbReference type="FunFam" id="3.40.50.720:FF:000173">
    <property type="entry name" value="3-oxoacyl-[acyl-carrier protein] reductase"/>
    <property type="match status" value="1"/>
</dbReference>
<evidence type="ECO:0000256" key="13">
    <source>
        <dbReference type="SAM" id="Phobius"/>
    </source>
</evidence>
<dbReference type="SUPFAM" id="SSF51735">
    <property type="entry name" value="NAD(P)-binding Rossmann-fold domains"/>
    <property type="match status" value="1"/>
</dbReference>
<dbReference type="InterPro" id="IPR020904">
    <property type="entry name" value="Sc_DH/Rdtase_CS"/>
</dbReference>
<dbReference type="PROSITE" id="PS50920">
    <property type="entry name" value="SOLCAR"/>
    <property type="match status" value="3"/>
</dbReference>
<keyword evidence="15" id="KW-1185">Reference proteome</keyword>
<evidence type="ECO:0000256" key="7">
    <source>
        <dbReference type="ARBA" id="ARBA00022857"/>
    </source>
</evidence>
<evidence type="ECO:0000256" key="1">
    <source>
        <dbReference type="ARBA" id="ARBA00004141"/>
    </source>
</evidence>
<keyword evidence="7" id="KW-0521">NADP</keyword>
<dbReference type="PANTHER" id="PTHR45939">
    <property type="entry name" value="PEROXISOMAL MEMBRANE PROTEIN PMP34-RELATED"/>
    <property type="match status" value="1"/>
</dbReference>
<evidence type="ECO:0000313" key="15">
    <source>
        <dbReference type="Proteomes" id="UP000242875"/>
    </source>
</evidence>
<dbReference type="InterPro" id="IPR036291">
    <property type="entry name" value="NAD(P)-bd_dom_sf"/>
</dbReference>
<comment type="caution">
    <text evidence="14">The sequence shown here is derived from an EMBL/GenBank/DDBJ whole genome shotgun (WGS) entry which is preliminary data.</text>
</comment>
<evidence type="ECO:0000256" key="2">
    <source>
        <dbReference type="ARBA" id="ARBA00006375"/>
    </source>
</evidence>
<dbReference type="Gene3D" id="1.50.40.10">
    <property type="entry name" value="Mitochondrial carrier domain"/>
    <property type="match status" value="1"/>
</dbReference>
<dbReference type="InterPro" id="IPR018108">
    <property type="entry name" value="MCP_transmembrane"/>
</dbReference>
<evidence type="ECO:0000256" key="11">
    <source>
        <dbReference type="PROSITE-ProRule" id="PRU00282"/>
    </source>
</evidence>
<feature type="transmembrane region" description="Helical" evidence="13">
    <location>
        <begin position="234"/>
        <end position="255"/>
    </location>
</feature>
<feature type="repeat" description="Solcar" evidence="11">
    <location>
        <begin position="231"/>
        <end position="326"/>
    </location>
</feature>
<dbReference type="PRINTS" id="PR00081">
    <property type="entry name" value="GDHRDH"/>
</dbReference>
<dbReference type="InterPro" id="IPR002347">
    <property type="entry name" value="SDR_fam"/>
</dbReference>
<dbReference type="GO" id="GO:0016491">
    <property type="term" value="F:oxidoreductase activity"/>
    <property type="evidence" value="ECO:0007669"/>
    <property type="project" value="UniProtKB-KW"/>
</dbReference>
<comment type="similarity">
    <text evidence="2 12">Belongs to the mitochondrial carrier (TC 2.A.29) family.</text>
</comment>
<keyword evidence="10 11" id="KW-0472">Membrane</keyword>
<evidence type="ECO:0000256" key="6">
    <source>
        <dbReference type="ARBA" id="ARBA00022737"/>
    </source>
</evidence>
<sequence length="554" mass="61084">MSVKVATVAVSEVQQVEVKEIQLPTLEDYKLPPLGHALSGAVGSALANVIVYPLDLTTTRLQVSKEKHADSGDKSPTLLSTLQHIYHNEGGLRALYAGLPSDTLATVLSSFLYHYCYTFLRNVQERRNVRLGKAPELGLVQQLLLGAEAGIISRFFTTPVGNVTTRKQAVRSGEHSTTMAILNDIWDEKGITGFWTGYRASIVLTSNPSLTYFFFEYLKAAVLRMTKQARLTSFQVFFLSAISKSMATALTYPFIFLKTNMIVGNKTNAKGKDKEAERNESMLALWRRIVKQEGVSGLYKGIQSQITKGFFNHGIMYMIKDRVSLWLTVVFFAAYKARLRRRLARQNPQNLEKALAGLKQEVKEGAWVNGHICDVSKEDAVQRFCKSLDTPVSTLVNAAGISQSGLFTQLRTPELTRILNVNLMGTIWMTQGLIRSMIRQKQGCIINLSSVVGTRGNVGQAAYAASKASVVGLTLSLAKELGPRGIRVNAIAPGFIDTDMTKDILSEEKRSEYVQRIGLGRFGRPEDIAHGCVYLAQASYITGQVLTIDGGLIL</sequence>
<protein>
    <submittedName>
        <fullName evidence="14">Uncharacterized protein</fullName>
    </submittedName>
</protein>
<dbReference type="Gene3D" id="3.40.50.720">
    <property type="entry name" value="NAD(P)-binding Rossmann-like Domain"/>
    <property type="match status" value="1"/>
</dbReference>
<evidence type="ECO:0000256" key="3">
    <source>
        <dbReference type="ARBA" id="ARBA00006484"/>
    </source>
</evidence>
<dbReference type="Pfam" id="PF13561">
    <property type="entry name" value="adh_short_C2"/>
    <property type="match status" value="1"/>
</dbReference>
<evidence type="ECO:0000256" key="5">
    <source>
        <dbReference type="ARBA" id="ARBA00022692"/>
    </source>
</evidence>
<keyword evidence="4 12" id="KW-0813">Transport</keyword>
<comment type="subcellular location">
    <subcellularLocation>
        <location evidence="1">Membrane</location>
        <topology evidence="1">Multi-pass membrane protein</topology>
    </subcellularLocation>
</comment>
<feature type="repeat" description="Solcar" evidence="11">
    <location>
        <begin position="137"/>
        <end position="221"/>
    </location>
</feature>
<keyword evidence="5 11" id="KW-0812">Transmembrane</keyword>
<dbReference type="SUPFAM" id="SSF103506">
    <property type="entry name" value="Mitochondrial carrier"/>
    <property type="match status" value="1"/>
</dbReference>
<dbReference type="EMBL" id="MVBO01000049">
    <property type="protein sequence ID" value="OZJ04211.1"/>
    <property type="molecule type" value="Genomic_DNA"/>
</dbReference>
<name>A0A261Y0U7_9FUNG</name>
<evidence type="ECO:0000313" key="14">
    <source>
        <dbReference type="EMBL" id="OZJ04211.1"/>
    </source>
</evidence>
<keyword evidence="8 13" id="KW-1133">Transmembrane helix</keyword>
<dbReference type="InterPro" id="IPR052217">
    <property type="entry name" value="Mito/Peroxisomal_Carrier"/>
</dbReference>
<dbReference type="Pfam" id="PF00153">
    <property type="entry name" value="Mito_carr"/>
    <property type="match status" value="3"/>
</dbReference>
<keyword evidence="9" id="KW-0560">Oxidoreductase</keyword>
<dbReference type="OrthoDB" id="18574at2759"/>
<feature type="repeat" description="Solcar" evidence="11">
    <location>
        <begin position="31"/>
        <end position="123"/>
    </location>
</feature>
<accession>A0A261Y0U7</accession>
<evidence type="ECO:0000256" key="4">
    <source>
        <dbReference type="ARBA" id="ARBA00022448"/>
    </source>
</evidence>
<dbReference type="AlphaFoldDB" id="A0A261Y0U7"/>
<comment type="similarity">
    <text evidence="3">Belongs to the short-chain dehydrogenases/reductases (SDR) family.</text>
</comment>
<dbReference type="GO" id="GO:0015217">
    <property type="term" value="F:ADP transmembrane transporter activity"/>
    <property type="evidence" value="ECO:0007669"/>
    <property type="project" value="TreeGrafter"/>
</dbReference>
<evidence type="ECO:0000256" key="12">
    <source>
        <dbReference type="RuleBase" id="RU000488"/>
    </source>
</evidence>
<dbReference type="PANTHER" id="PTHR45939:SF2">
    <property type="entry name" value="CARRIER PROTEIN, PUTATIVE (AFU_ORTHOLOGUE AFUA_2G13870)-RELATED"/>
    <property type="match status" value="1"/>
</dbReference>
<dbReference type="PROSITE" id="PS00061">
    <property type="entry name" value="ADH_SHORT"/>
    <property type="match status" value="1"/>
</dbReference>
<proteinExistence type="inferred from homology"/>
<dbReference type="PRINTS" id="PR00080">
    <property type="entry name" value="SDRFAMILY"/>
</dbReference>
<evidence type="ECO:0000256" key="10">
    <source>
        <dbReference type="ARBA" id="ARBA00023136"/>
    </source>
</evidence>
<evidence type="ECO:0000256" key="9">
    <source>
        <dbReference type="ARBA" id="ARBA00023002"/>
    </source>
</evidence>
<gene>
    <name evidence="14" type="ORF">BZG36_02957</name>
</gene>
<organism evidence="14 15">
    <name type="scientific">Bifiguratus adelaidae</name>
    <dbReference type="NCBI Taxonomy" id="1938954"/>
    <lineage>
        <taxon>Eukaryota</taxon>
        <taxon>Fungi</taxon>
        <taxon>Fungi incertae sedis</taxon>
        <taxon>Mucoromycota</taxon>
        <taxon>Mucoromycotina</taxon>
        <taxon>Endogonomycetes</taxon>
        <taxon>Endogonales</taxon>
        <taxon>Endogonales incertae sedis</taxon>
        <taxon>Bifiguratus</taxon>
    </lineage>
</organism>
<reference evidence="14 15" key="1">
    <citation type="journal article" date="2017" name="Mycologia">
        <title>Bifiguratus adelaidae, gen. et sp. nov., a new member of Mucoromycotina in endophytic and soil-dwelling habitats.</title>
        <authorList>
            <person name="Torres-Cruz T.J."/>
            <person name="Billingsley Tobias T.L."/>
            <person name="Almatruk M."/>
            <person name="Hesse C."/>
            <person name="Kuske C.R."/>
            <person name="Desiro A."/>
            <person name="Benucci G.M."/>
            <person name="Bonito G."/>
            <person name="Stajich J.E."/>
            <person name="Dunlap C."/>
            <person name="Arnold A.E."/>
            <person name="Porras-Alfaro A."/>
        </authorList>
    </citation>
    <scope>NUCLEOTIDE SEQUENCE [LARGE SCALE GENOMIC DNA]</scope>
    <source>
        <strain evidence="14 15">AZ0501</strain>
    </source>
</reference>
<dbReference type="InterPro" id="IPR023395">
    <property type="entry name" value="MCP_dom_sf"/>
</dbReference>